<feature type="compositionally biased region" description="Polar residues" evidence="1">
    <location>
        <begin position="101"/>
        <end position="113"/>
    </location>
</feature>
<gene>
    <name evidence="2" type="ORF">BSAL_07680</name>
</gene>
<accession>A0A0S4KFY3</accession>
<feature type="compositionally biased region" description="Acidic residues" evidence="1">
    <location>
        <begin position="324"/>
        <end position="354"/>
    </location>
</feature>
<feature type="compositionally biased region" description="Polar residues" evidence="1">
    <location>
        <begin position="428"/>
        <end position="438"/>
    </location>
</feature>
<evidence type="ECO:0000256" key="1">
    <source>
        <dbReference type="SAM" id="MobiDB-lite"/>
    </source>
</evidence>
<dbReference type="Proteomes" id="UP000051952">
    <property type="component" value="Unassembled WGS sequence"/>
</dbReference>
<feature type="region of interest" description="Disordered" evidence="1">
    <location>
        <begin position="424"/>
        <end position="452"/>
    </location>
</feature>
<dbReference type="OrthoDB" id="273738at2759"/>
<sequence>MSSASSSRRVVQRYGAGGGGGTGGVSTSASLTSLDGDEASTPTRGTPVAAKKQPKPNSAPHNNTNGNSSVPSGRVVDSNQTPARDARNGNRRSSSSASNSTQQQDVRVSSAGSIVSRVRIDVATHRHAQKTPGGGGSDPQRQSRESTAAASSAAMTAGSHQSICRMERELGRSLPLNGAGSHVMLSASDLKQVRDTETLQFLQQNSELFVKYFRETHPSSANPTATTSSSTNDEVDEVKKRTSHTADDLARQVKVLCEEIETFITAVDYEGKEYQVQVGDDGVLPIPVDVGGLWDQEDQVVYADMEDFTEDELRAFNKEFGITSDEDDTGADGGDDADMMEETDSPSQPEESETDDHQGSDSNSKEGSATTPRTPTAQSDSSGLSTEDAIRKRFDDHRKLLALTGELALQRKLNAVVAHHKGDKPRYMSSTTASTNLSGAPMLPPSPPPAPAPPVKKFQVQYCGSNRPSGGAPLRVVDMPPVIPVREQRQTLSRDEEQRISFLLDHDDWESLSMDQVDGVEGRGGGGEETASVATTRKTAATSALSYDRASASSYAPSSGGYKADTQSQQRLRDIESQLEMLQNIRDEEAALVVNDAGGPPDRLLGTAPPPPSSLGSKGSTPQTSVSRSNAATSTRGGAKPSSIAAGSSSAAMAPMTAAAEAEKAAAQKRKAMGDGYLKNYREDKAIRQQLAAINGKLSAISSEMDTLMTPPFSFNTTYEMETNPSEWKWPDELQKPSEDAIQALLSVATREQRSAQRSRFMATLPGAPEGASTASRVLVNNFIPAELQDAAREAEEAQQRGDVVDHETAPPPASGSFHEQLREQLQRTRALAQQVSQLMDNGVHNSLAPIVDAVDATDAVEDADDDDTVPPTDDNPAIFQLHDQLHDQLMRAQALVKELVDMEDEDDRETTRV</sequence>
<name>A0A0S4KFY3_BODSA</name>
<feature type="compositionally biased region" description="Low complexity" evidence="1">
    <location>
        <begin position="91"/>
        <end position="100"/>
    </location>
</feature>
<dbReference type="AlphaFoldDB" id="A0A0S4KFY3"/>
<evidence type="ECO:0000313" key="2">
    <source>
        <dbReference type="EMBL" id="CUI14572.1"/>
    </source>
</evidence>
<feature type="region of interest" description="Disordered" evidence="1">
    <location>
        <begin position="1"/>
        <end position="161"/>
    </location>
</feature>
<feature type="compositionally biased region" description="Pro residues" evidence="1">
    <location>
        <begin position="442"/>
        <end position="452"/>
    </location>
</feature>
<feature type="compositionally biased region" description="Polar residues" evidence="1">
    <location>
        <begin position="532"/>
        <end position="542"/>
    </location>
</feature>
<feature type="region of interest" description="Disordered" evidence="1">
    <location>
        <begin position="516"/>
        <end position="570"/>
    </location>
</feature>
<evidence type="ECO:0000313" key="3">
    <source>
        <dbReference type="Proteomes" id="UP000051952"/>
    </source>
</evidence>
<feature type="compositionally biased region" description="Low complexity" evidence="1">
    <location>
        <begin position="146"/>
        <end position="159"/>
    </location>
</feature>
<feature type="compositionally biased region" description="Basic and acidic residues" evidence="1">
    <location>
        <begin position="792"/>
        <end position="809"/>
    </location>
</feature>
<protein>
    <submittedName>
        <fullName evidence="2">Uncharacterized protein</fullName>
    </submittedName>
</protein>
<dbReference type="VEuPathDB" id="TriTrypDB:BSAL_07680"/>
<proteinExistence type="predicted"/>
<feature type="region of interest" description="Disordered" evidence="1">
    <location>
        <begin position="218"/>
        <end position="242"/>
    </location>
</feature>
<feature type="region of interest" description="Disordered" evidence="1">
    <location>
        <begin position="792"/>
        <end position="825"/>
    </location>
</feature>
<feature type="region of interest" description="Disordered" evidence="1">
    <location>
        <begin position="595"/>
        <end position="649"/>
    </location>
</feature>
<feature type="region of interest" description="Disordered" evidence="1">
    <location>
        <begin position="318"/>
        <end position="386"/>
    </location>
</feature>
<feature type="compositionally biased region" description="Low complexity" evidence="1">
    <location>
        <begin position="25"/>
        <end position="34"/>
    </location>
</feature>
<feature type="compositionally biased region" description="Low complexity" evidence="1">
    <location>
        <begin position="218"/>
        <end position="232"/>
    </location>
</feature>
<organism evidence="2 3">
    <name type="scientific">Bodo saltans</name>
    <name type="common">Flagellated protozoan</name>
    <dbReference type="NCBI Taxonomy" id="75058"/>
    <lineage>
        <taxon>Eukaryota</taxon>
        <taxon>Discoba</taxon>
        <taxon>Euglenozoa</taxon>
        <taxon>Kinetoplastea</taxon>
        <taxon>Metakinetoplastina</taxon>
        <taxon>Eubodonida</taxon>
        <taxon>Bodonidae</taxon>
        <taxon>Bodo</taxon>
    </lineage>
</organism>
<reference evidence="3" key="1">
    <citation type="submission" date="2015-09" db="EMBL/GenBank/DDBJ databases">
        <authorList>
            <consortium name="Pathogen Informatics"/>
        </authorList>
    </citation>
    <scope>NUCLEOTIDE SEQUENCE [LARGE SCALE GENOMIC DNA]</scope>
    <source>
        <strain evidence="3">Lake Konstanz</strain>
    </source>
</reference>
<feature type="compositionally biased region" description="Polar residues" evidence="1">
    <location>
        <begin position="55"/>
        <end position="82"/>
    </location>
</feature>
<dbReference type="EMBL" id="CYKH01001409">
    <property type="protein sequence ID" value="CUI14572.1"/>
    <property type="molecule type" value="Genomic_DNA"/>
</dbReference>
<feature type="compositionally biased region" description="Polar residues" evidence="1">
    <location>
        <begin position="623"/>
        <end position="636"/>
    </location>
</feature>
<feature type="compositionally biased region" description="Gly residues" evidence="1">
    <location>
        <begin position="15"/>
        <end position="24"/>
    </location>
</feature>
<feature type="compositionally biased region" description="Low complexity" evidence="1">
    <location>
        <begin position="638"/>
        <end position="649"/>
    </location>
</feature>
<feature type="compositionally biased region" description="Polar residues" evidence="1">
    <location>
        <begin position="360"/>
        <end position="385"/>
    </location>
</feature>
<feature type="compositionally biased region" description="Low complexity" evidence="1">
    <location>
        <begin position="543"/>
        <end position="559"/>
    </location>
</feature>
<keyword evidence="3" id="KW-1185">Reference proteome</keyword>